<sequence>MEADTMYSMIERKLKNVKINVPADYTNVCREARKTPAKCNVEYLEHTYFKNFQNYLCFNSIRPGRGIGDPRVTDIRALQYLPDGTINFKLHFSDQWQPLPQRKNQKVERMALENFPHLYDKRLAIKRRKFDDLQELKSILEKDYHNFYNIPFK</sequence>
<organism evidence="1 2">
    <name type="scientific">Psylliodes chrysocephalus</name>
    <dbReference type="NCBI Taxonomy" id="3402493"/>
    <lineage>
        <taxon>Eukaryota</taxon>
        <taxon>Metazoa</taxon>
        <taxon>Ecdysozoa</taxon>
        <taxon>Arthropoda</taxon>
        <taxon>Hexapoda</taxon>
        <taxon>Insecta</taxon>
        <taxon>Pterygota</taxon>
        <taxon>Neoptera</taxon>
        <taxon>Endopterygota</taxon>
        <taxon>Coleoptera</taxon>
        <taxon>Polyphaga</taxon>
        <taxon>Cucujiformia</taxon>
        <taxon>Chrysomeloidea</taxon>
        <taxon>Chrysomelidae</taxon>
        <taxon>Galerucinae</taxon>
        <taxon>Alticini</taxon>
        <taxon>Psylliodes</taxon>
    </lineage>
</organism>
<dbReference type="EMBL" id="OV651818">
    <property type="protein sequence ID" value="CAH1111555.1"/>
    <property type="molecule type" value="Genomic_DNA"/>
</dbReference>
<evidence type="ECO:0000313" key="1">
    <source>
        <dbReference type="EMBL" id="CAH1111555.1"/>
    </source>
</evidence>
<gene>
    <name evidence="1" type="ORF">PSYICH_LOCUS12148</name>
</gene>
<accession>A0A9P0D3H9</accession>
<dbReference type="Proteomes" id="UP001153636">
    <property type="component" value="Chromosome 6"/>
</dbReference>
<proteinExistence type="predicted"/>
<dbReference type="AlphaFoldDB" id="A0A9P0D3H9"/>
<reference evidence="1" key="1">
    <citation type="submission" date="2022-01" db="EMBL/GenBank/DDBJ databases">
        <authorList>
            <person name="King R."/>
        </authorList>
    </citation>
    <scope>NUCLEOTIDE SEQUENCE</scope>
</reference>
<name>A0A9P0D3H9_9CUCU</name>
<protein>
    <submittedName>
        <fullName evidence="1">Uncharacterized protein</fullName>
    </submittedName>
</protein>
<keyword evidence="2" id="KW-1185">Reference proteome</keyword>
<evidence type="ECO:0000313" key="2">
    <source>
        <dbReference type="Proteomes" id="UP001153636"/>
    </source>
</evidence>
<dbReference type="OrthoDB" id="6740080at2759"/>